<dbReference type="EMBL" id="MJEQ01001783">
    <property type="protein sequence ID" value="OIT29444.1"/>
    <property type="molecule type" value="Genomic_DNA"/>
</dbReference>
<evidence type="ECO:0000313" key="2">
    <source>
        <dbReference type="EMBL" id="OIT29444.1"/>
    </source>
</evidence>
<gene>
    <name evidence="2" type="ORF">A4A49_21319</name>
</gene>
<feature type="compositionally biased region" description="Basic residues" evidence="1">
    <location>
        <begin position="18"/>
        <end position="32"/>
    </location>
</feature>
<feature type="region of interest" description="Disordered" evidence="1">
    <location>
        <begin position="1"/>
        <end position="39"/>
    </location>
</feature>
<proteinExistence type="predicted"/>
<reference evidence="2" key="1">
    <citation type="submission" date="2016-11" db="EMBL/GenBank/DDBJ databases">
        <title>The genome of Nicotiana attenuata.</title>
        <authorList>
            <person name="Xu S."/>
            <person name="Brockmoeller T."/>
            <person name="Gaquerel E."/>
            <person name="Navarro A."/>
            <person name="Kuhl H."/>
            <person name="Gase K."/>
            <person name="Ling Z."/>
            <person name="Zhou W."/>
            <person name="Kreitzer C."/>
            <person name="Stanke M."/>
            <person name="Tang H."/>
            <person name="Lyons E."/>
            <person name="Pandey P."/>
            <person name="Pandey S.P."/>
            <person name="Timmermann B."/>
            <person name="Baldwin I.T."/>
        </authorList>
    </citation>
    <scope>NUCLEOTIDE SEQUENCE [LARGE SCALE GENOMIC DNA]</scope>
    <source>
        <strain evidence="2">UT</strain>
    </source>
</reference>
<evidence type="ECO:0000256" key="1">
    <source>
        <dbReference type="SAM" id="MobiDB-lite"/>
    </source>
</evidence>
<protein>
    <submittedName>
        <fullName evidence="2">Uncharacterized protein</fullName>
    </submittedName>
</protein>
<name>A0A314KL30_NICAT</name>
<dbReference type="Proteomes" id="UP000187609">
    <property type="component" value="Unassembled WGS sequence"/>
</dbReference>
<dbReference type="Gramene" id="OIT29444">
    <property type="protein sequence ID" value="OIT29444"/>
    <property type="gene ID" value="A4A49_21319"/>
</dbReference>
<organism evidence="2 3">
    <name type="scientific">Nicotiana attenuata</name>
    <name type="common">Coyote tobacco</name>
    <dbReference type="NCBI Taxonomy" id="49451"/>
    <lineage>
        <taxon>Eukaryota</taxon>
        <taxon>Viridiplantae</taxon>
        <taxon>Streptophyta</taxon>
        <taxon>Embryophyta</taxon>
        <taxon>Tracheophyta</taxon>
        <taxon>Spermatophyta</taxon>
        <taxon>Magnoliopsida</taxon>
        <taxon>eudicotyledons</taxon>
        <taxon>Gunneridae</taxon>
        <taxon>Pentapetalae</taxon>
        <taxon>asterids</taxon>
        <taxon>lamiids</taxon>
        <taxon>Solanales</taxon>
        <taxon>Solanaceae</taxon>
        <taxon>Nicotianoideae</taxon>
        <taxon>Nicotianeae</taxon>
        <taxon>Nicotiana</taxon>
    </lineage>
</organism>
<comment type="caution">
    <text evidence="2">The sequence shown here is derived from an EMBL/GenBank/DDBJ whole genome shotgun (WGS) entry which is preliminary data.</text>
</comment>
<accession>A0A314KL30</accession>
<sequence length="116" mass="12730">MFAPTSQNPKLDLYHINQSKHQKHRPANRTRSRNQVPDPKRVLVDLGQVKRIDGGEMVGRLSKTNSLLKAQSNEARKEETAEGVHVEGDKILGNLGLRKTVGVGGEAVVQIMGIPS</sequence>
<dbReference type="AlphaFoldDB" id="A0A314KL30"/>
<keyword evidence="3" id="KW-1185">Reference proteome</keyword>
<evidence type="ECO:0000313" key="3">
    <source>
        <dbReference type="Proteomes" id="UP000187609"/>
    </source>
</evidence>